<sequence>MSQAIRERVPNDVVADILGGLPVKSLIRFSCVSKFLNSIISDPTFISTHFKLNLNQPKSSISPNTQPGYYLLYKTSSSKELCTVFCNNDDYTLTQISRFEIPNVFDKCSEVVGFCNGIFCLASFDKDLHHISYLWNPSIGMFKKLLATRLTGEDFRIVVFGLAYDCQNNDFKVLRLVGFFGREAEAEIYSLRMGSWTKVVISMESLRGYEPNIGTIVDVMPPCVFCNGALHCTAFTRQGRFILSFDVSDERFREIMMPRDFRDGIIVMFEQVAVFKGSLAIIVFSHNFLNLGIPGGCLCHIWVMEEYGVADSWTRKFLVPLSDWVWEPLFYGCTDNGELLIKNDSGLVSIDPESRNQNILAIEDSNWVGFSANSMESLVLLDGDLQLEQRMIGLGLPSAKNMCP</sequence>
<organism evidence="2 3">
    <name type="scientific">Quercus lobata</name>
    <name type="common">Valley oak</name>
    <dbReference type="NCBI Taxonomy" id="97700"/>
    <lineage>
        <taxon>Eukaryota</taxon>
        <taxon>Viridiplantae</taxon>
        <taxon>Streptophyta</taxon>
        <taxon>Embryophyta</taxon>
        <taxon>Tracheophyta</taxon>
        <taxon>Spermatophyta</taxon>
        <taxon>Magnoliopsida</taxon>
        <taxon>eudicotyledons</taxon>
        <taxon>Gunneridae</taxon>
        <taxon>Pentapetalae</taxon>
        <taxon>rosids</taxon>
        <taxon>fabids</taxon>
        <taxon>Fagales</taxon>
        <taxon>Fagaceae</taxon>
        <taxon>Quercus</taxon>
    </lineage>
</organism>
<dbReference type="EnsemblPlants" id="QL11p045818:mrna">
    <property type="protein sequence ID" value="QL11p045818:mrna"/>
    <property type="gene ID" value="QL11p045818"/>
</dbReference>
<dbReference type="FunCoup" id="A0A7N2MZS1">
    <property type="interactions" value="173"/>
</dbReference>
<dbReference type="SMART" id="SM00256">
    <property type="entry name" value="FBOX"/>
    <property type="match status" value="1"/>
</dbReference>
<dbReference type="InterPro" id="IPR036047">
    <property type="entry name" value="F-box-like_dom_sf"/>
</dbReference>
<evidence type="ECO:0000313" key="2">
    <source>
        <dbReference type="EnsemblPlants" id="QL11p045818:mrna"/>
    </source>
</evidence>
<keyword evidence="3" id="KW-1185">Reference proteome</keyword>
<dbReference type="NCBIfam" id="TIGR01640">
    <property type="entry name" value="F_box_assoc_1"/>
    <property type="match status" value="1"/>
</dbReference>
<dbReference type="Proteomes" id="UP000594261">
    <property type="component" value="Chromosome 11"/>
</dbReference>
<dbReference type="InterPro" id="IPR006527">
    <property type="entry name" value="F-box-assoc_dom_typ1"/>
</dbReference>
<dbReference type="PANTHER" id="PTHR31672:SF13">
    <property type="entry name" value="F-BOX PROTEIN CPR30-LIKE"/>
    <property type="match status" value="1"/>
</dbReference>
<dbReference type="SUPFAM" id="SSF81383">
    <property type="entry name" value="F-box domain"/>
    <property type="match status" value="1"/>
</dbReference>
<dbReference type="PANTHER" id="PTHR31672">
    <property type="entry name" value="BNACNNG10540D PROTEIN"/>
    <property type="match status" value="1"/>
</dbReference>
<dbReference type="EMBL" id="LRBV02000011">
    <property type="status" value="NOT_ANNOTATED_CDS"/>
    <property type="molecule type" value="Genomic_DNA"/>
</dbReference>
<feature type="domain" description="F-box" evidence="1">
    <location>
        <begin position="3"/>
        <end position="53"/>
    </location>
</feature>
<reference evidence="2 3" key="1">
    <citation type="journal article" date="2016" name="G3 (Bethesda)">
        <title>First Draft Assembly and Annotation of the Genome of a California Endemic Oak Quercus lobata Nee (Fagaceae).</title>
        <authorList>
            <person name="Sork V.L."/>
            <person name="Fitz-Gibbon S.T."/>
            <person name="Puiu D."/>
            <person name="Crepeau M."/>
            <person name="Gugger P.F."/>
            <person name="Sherman R."/>
            <person name="Stevens K."/>
            <person name="Langley C.H."/>
            <person name="Pellegrini M."/>
            <person name="Salzberg S.L."/>
        </authorList>
    </citation>
    <scope>NUCLEOTIDE SEQUENCE [LARGE SCALE GENOMIC DNA]</scope>
    <source>
        <strain evidence="2 3">cv. SW786</strain>
    </source>
</reference>
<reference evidence="2" key="2">
    <citation type="submission" date="2021-01" db="UniProtKB">
        <authorList>
            <consortium name="EnsemblPlants"/>
        </authorList>
    </citation>
    <scope>IDENTIFICATION</scope>
</reference>
<dbReference type="InterPro" id="IPR001810">
    <property type="entry name" value="F-box_dom"/>
</dbReference>
<dbReference type="InterPro" id="IPR050796">
    <property type="entry name" value="SCF_F-box_component"/>
</dbReference>
<dbReference type="PROSITE" id="PS50181">
    <property type="entry name" value="FBOX"/>
    <property type="match status" value="1"/>
</dbReference>
<dbReference type="InParanoid" id="A0A7N2MZS1"/>
<dbReference type="Gramene" id="QL11p045818:mrna">
    <property type="protein sequence ID" value="QL11p045818:mrna"/>
    <property type="gene ID" value="QL11p045818"/>
</dbReference>
<proteinExistence type="predicted"/>
<name>A0A7N2MZS1_QUELO</name>
<evidence type="ECO:0000259" key="1">
    <source>
        <dbReference type="PROSITE" id="PS50181"/>
    </source>
</evidence>
<dbReference type="InterPro" id="IPR017451">
    <property type="entry name" value="F-box-assoc_interact_dom"/>
</dbReference>
<dbReference type="Pfam" id="PF00646">
    <property type="entry name" value="F-box"/>
    <property type="match status" value="1"/>
</dbReference>
<dbReference type="AlphaFoldDB" id="A0A7N2MZS1"/>
<dbReference type="Pfam" id="PF07734">
    <property type="entry name" value="FBA_1"/>
    <property type="match status" value="1"/>
</dbReference>
<evidence type="ECO:0000313" key="3">
    <source>
        <dbReference type="Proteomes" id="UP000594261"/>
    </source>
</evidence>
<accession>A0A7N2MZS1</accession>
<protein>
    <recommendedName>
        <fullName evidence="1">F-box domain-containing protein</fullName>
    </recommendedName>
</protein>